<sequence>MSIVSEEYLELARRGAGGVNEAALETLVYWNNPLALVYLLVTEVPLYFPHLLGLDIGLVFMHNEFSAGILYNQTPLYIVALYPALIYPCYVLARDSGLFERRFGLLSGAVCVGFAHHCFYEVFDNFGPQYAWWVWNFDNPLVSLRLAAVPFASIVVFSLTPP</sequence>
<evidence type="ECO:0000313" key="2">
    <source>
        <dbReference type="EMBL" id="TGD70409.1"/>
    </source>
</evidence>
<reference evidence="2 3" key="1">
    <citation type="submission" date="2019-04" db="EMBL/GenBank/DDBJ databases">
        <title>Taxonomy of novel Haliea sp. from mangrove soil of West Coast of India.</title>
        <authorList>
            <person name="Verma A."/>
            <person name="Kumar P."/>
            <person name="Krishnamurthi S."/>
        </authorList>
    </citation>
    <scope>NUCLEOTIDE SEQUENCE [LARGE SCALE GENOMIC DNA]</scope>
    <source>
        <strain evidence="2 3">SAOS-164</strain>
    </source>
</reference>
<feature type="transmembrane region" description="Helical" evidence="1">
    <location>
        <begin position="34"/>
        <end position="54"/>
    </location>
</feature>
<dbReference type="AlphaFoldDB" id="A0A4Z0LT40"/>
<evidence type="ECO:0000256" key="1">
    <source>
        <dbReference type="SAM" id="Phobius"/>
    </source>
</evidence>
<dbReference type="EMBL" id="SRLE01000040">
    <property type="protein sequence ID" value="TGD70409.1"/>
    <property type="molecule type" value="Genomic_DNA"/>
</dbReference>
<feature type="transmembrane region" description="Helical" evidence="1">
    <location>
        <begin position="105"/>
        <end position="123"/>
    </location>
</feature>
<protein>
    <submittedName>
        <fullName evidence="2">Uncharacterized protein</fullName>
    </submittedName>
</protein>
<feature type="transmembrane region" description="Helical" evidence="1">
    <location>
        <begin position="143"/>
        <end position="160"/>
    </location>
</feature>
<dbReference type="Proteomes" id="UP000298050">
    <property type="component" value="Unassembled WGS sequence"/>
</dbReference>
<keyword evidence="3" id="KW-1185">Reference proteome</keyword>
<keyword evidence="1" id="KW-1133">Transmembrane helix</keyword>
<proteinExistence type="predicted"/>
<name>A0A4Z0LT40_9GAMM</name>
<feature type="non-terminal residue" evidence="2">
    <location>
        <position position="162"/>
    </location>
</feature>
<accession>A0A4Z0LT40</accession>
<comment type="caution">
    <text evidence="2">The sequence shown here is derived from an EMBL/GenBank/DDBJ whole genome shotgun (WGS) entry which is preliminary data.</text>
</comment>
<evidence type="ECO:0000313" key="3">
    <source>
        <dbReference type="Proteomes" id="UP000298050"/>
    </source>
</evidence>
<organism evidence="2 3">
    <name type="scientific">Mangrovimicrobium sediminis</name>
    <dbReference type="NCBI Taxonomy" id="2562682"/>
    <lineage>
        <taxon>Bacteria</taxon>
        <taxon>Pseudomonadati</taxon>
        <taxon>Pseudomonadota</taxon>
        <taxon>Gammaproteobacteria</taxon>
        <taxon>Cellvibrionales</taxon>
        <taxon>Halieaceae</taxon>
        <taxon>Mangrovimicrobium</taxon>
    </lineage>
</organism>
<keyword evidence="1" id="KW-0472">Membrane</keyword>
<gene>
    <name evidence="2" type="ORF">E4634_21100</name>
</gene>
<dbReference type="RefSeq" id="WP_206046986.1">
    <property type="nucleotide sequence ID" value="NZ_SRLE01000040.1"/>
</dbReference>
<feature type="transmembrane region" description="Helical" evidence="1">
    <location>
        <begin position="74"/>
        <end position="93"/>
    </location>
</feature>
<keyword evidence="1" id="KW-0812">Transmembrane</keyword>